<evidence type="ECO:0000313" key="4">
    <source>
        <dbReference type="Proteomes" id="UP000006620"/>
    </source>
</evidence>
<feature type="compositionally biased region" description="Basic and acidic residues" evidence="1">
    <location>
        <begin position="319"/>
        <end position="347"/>
    </location>
</feature>
<organism evidence="3 4">
    <name type="scientific">Paenibacillus mucilaginosus (strain KNP414)</name>
    <dbReference type="NCBI Taxonomy" id="1036673"/>
    <lineage>
        <taxon>Bacteria</taxon>
        <taxon>Bacillati</taxon>
        <taxon>Bacillota</taxon>
        <taxon>Bacilli</taxon>
        <taxon>Bacillales</taxon>
        <taxon>Paenibacillaceae</taxon>
        <taxon>Paenibacillus</taxon>
    </lineage>
</organism>
<dbReference type="RefSeq" id="WP_013921338.1">
    <property type="nucleotide sequence ID" value="NC_015690.1"/>
</dbReference>
<proteinExistence type="predicted"/>
<reference evidence="4" key="1">
    <citation type="submission" date="2011-06" db="EMBL/GenBank/DDBJ databases">
        <title>Complete genome sequence of Paenibacillus mucilaginosus KNP414.</title>
        <authorList>
            <person name="Wang J."/>
            <person name="Hu S."/>
            <person name="Hu X."/>
            <person name="Zhang B."/>
            <person name="Dong D."/>
            <person name="Zhang S."/>
            <person name="Zhao K."/>
            <person name="Wu D."/>
        </authorList>
    </citation>
    <scope>NUCLEOTIDE SEQUENCE [LARGE SCALE GENOMIC DNA]</scope>
    <source>
        <strain evidence="4">KNP414</strain>
    </source>
</reference>
<feature type="signal peptide" evidence="2">
    <location>
        <begin position="1"/>
        <end position="23"/>
    </location>
</feature>
<keyword evidence="2" id="KW-0732">Signal</keyword>
<evidence type="ECO:0000256" key="1">
    <source>
        <dbReference type="SAM" id="MobiDB-lite"/>
    </source>
</evidence>
<dbReference type="AlphaFoldDB" id="F8FEV6"/>
<reference evidence="3 4" key="2">
    <citation type="journal article" date="2013" name="Genome Announc.">
        <title>Genome Sequence of Growth-Improving Paenibacillus mucilaginosus Strain KNP414.</title>
        <authorList>
            <person name="Lu J.J."/>
            <person name="Wang J.F."/>
            <person name="Hu X.F."/>
        </authorList>
    </citation>
    <scope>NUCLEOTIDE SEQUENCE [LARGE SCALE GENOMIC DNA]</scope>
    <source>
        <strain evidence="3 4">KNP414</strain>
    </source>
</reference>
<sequence>MAAYKKTIGIVLGALLLTGTAYGAVSVGNTEVSAEVSQEVRGTFAGLSGSTLKLDSGSGVNSYTLAANAWVYRNSQKSEVEDLQAGDALEVILNSKNQAAYIKATAQVPAAAVETQTPSTAEQPAAAPAVETQAAASTETAAAEAVTADTTAAAATAAAVAVSGWSWDKLELELKSGGLKLKVKHEPGDSDDDGSDILIQTKDKAVVHLTGVEAEKLLSLLLQGLPTDRAAWEEALKQRLSGQFQIDASQLSEWELEVEWKENGQGVTPVLPPQNPKAQGRHDNGIGQEKQAAKLQMSVQEPQAVQEVKAEKSQGNAYGKDKEKDSEKNKEKNKGKGKDDEKEGKDD</sequence>
<evidence type="ECO:0000313" key="3">
    <source>
        <dbReference type="EMBL" id="AEI46191.1"/>
    </source>
</evidence>
<dbReference type="Proteomes" id="UP000006620">
    <property type="component" value="Chromosome"/>
</dbReference>
<evidence type="ECO:0000256" key="2">
    <source>
        <dbReference type="SAM" id="SignalP"/>
    </source>
</evidence>
<evidence type="ECO:0008006" key="5">
    <source>
        <dbReference type="Google" id="ProtNLM"/>
    </source>
</evidence>
<gene>
    <name evidence="3" type="ordered locus">KNP414_07705</name>
</gene>
<dbReference type="KEGG" id="pms:KNP414_07705"/>
<dbReference type="HOGENOM" id="CLU_798871_0_0_9"/>
<feature type="chain" id="PRO_5003377029" description="DUF5666 domain-containing protein" evidence="2">
    <location>
        <begin position="24"/>
        <end position="347"/>
    </location>
</feature>
<dbReference type="EMBL" id="CP002869">
    <property type="protein sequence ID" value="AEI46191.1"/>
    <property type="molecule type" value="Genomic_DNA"/>
</dbReference>
<feature type="region of interest" description="Disordered" evidence="1">
    <location>
        <begin position="265"/>
        <end position="347"/>
    </location>
</feature>
<dbReference type="PATRIC" id="fig|1036673.3.peg.7183"/>
<name>F8FEV6_PAEMK</name>
<protein>
    <recommendedName>
        <fullName evidence="5">DUF5666 domain-containing protein</fullName>
    </recommendedName>
</protein>
<accession>F8FEV6</accession>